<reference evidence="1" key="1">
    <citation type="submission" date="2023-04" db="EMBL/GenBank/DDBJ databases">
        <title>A chromosome-level genome assembly of the parasitoid wasp Eretmocerus hayati.</title>
        <authorList>
            <person name="Zhong Y."/>
            <person name="Liu S."/>
            <person name="Liu Y."/>
        </authorList>
    </citation>
    <scope>NUCLEOTIDE SEQUENCE</scope>
    <source>
        <strain evidence="1">ZJU_SS_LIU_2023</strain>
    </source>
</reference>
<keyword evidence="2" id="KW-1185">Reference proteome</keyword>
<gene>
    <name evidence="1" type="ORF">QAD02_001209</name>
</gene>
<proteinExistence type="predicted"/>
<organism evidence="1 2">
    <name type="scientific">Eretmocerus hayati</name>
    <dbReference type="NCBI Taxonomy" id="131215"/>
    <lineage>
        <taxon>Eukaryota</taxon>
        <taxon>Metazoa</taxon>
        <taxon>Ecdysozoa</taxon>
        <taxon>Arthropoda</taxon>
        <taxon>Hexapoda</taxon>
        <taxon>Insecta</taxon>
        <taxon>Pterygota</taxon>
        <taxon>Neoptera</taxon>
        <taxon>Endopterygota</taxon>
        <taxon>Hymenoptera</taxon>
        <taxon>Apocrita</taxon>
        <taxon>Proctotrupomorpha</taxon>
        <taxon>Chalcidoidea</taxon>
        <taxon>Aphelinidae</taxon>
        <taxon>Aphelininae</taxon>
        <taxon>Eretmocerus</taxon>
    </lineage>
</organism>
<evidence type="ECO:0000313" key="2">
    <source>
        <dbReference type="Proteomes" id="UP001239111"/>
    </source>
</evidence>
<dbReference type="EMBL" id="CM056743">
    <property type="protein sequence ID" value="KAJ8669950.1"/>
    <property type="molecule type" value="Genomic_DNA"/>
</dbReference>
<protein>
    <submittedName>
        <fullName evidence="1">Uncharacterized protein</fullName>
    </submittedName>
</protein>
<name>A0ACC2NFL5_9HYME</name>
<sequence length="249" mass="27889">MSGSQHPFPPGFPGPPQNTMRNQFGGGQMVPGLMGPQQGMMNTPQFGPGMSPGVGPSPLGMMSPQQQTNQPVPAPAASQIAVPHAQPQPQRPANKDLNTASLCKLGQETVQDIVARTQELFQILRVVQPPNGTPQGQTLSHEKKTKIQEQIKNVSSLFKRLRMIYEKCNENCQLQGMEYTHIESLIPIKEEWDMKSDEKKASEAYRLACEEHKEVIEQLVLKNRQMKEMVDHLRKIILEINTMLSMRRS</sequence>
<accession>A0ACC2NFL5</accession>
<dbReference type="Proteomes" id="UP001239111">
    <property type="component" value="Chromosome 3"/>
</dbReference>
<evidence type="ECO:0000313" key="1">
    <source>
        <dbReference type="EMBL" id="KAJ8669950.1"/>
    </source>
</evidence>
<comment type="caution">
    <text evidence="1">The sequence shown here is derived from an EMBL/GenBank/DDBJ whole genome shotgun (WGS) entry which is preliminary data.</text>
</comment>